<dbReference type="InterPro" id="IPR021428">
    <property type="entry name" value="DUF3078"/>
</dbReference>
<dbReference type="EMBL" id="JAGKSB010000014">
    <property type="protein sequence ID" value="MBP3944221.1"/>
    <property type="molecule type" value="Genomic_DNA"/>
</dbReference>
<name>A0A8T4HHT1_9SPHI</name>
<dbReference type="Pfam" id="PF11276">
    <property type="entry name" value="DUF3078"/>
    <property type="match status" value="1"/>
</dbReference>
<sequence>MKLTPLRNSFFVGLTAFGCSISSLCAQENLRELRIKPDSIIHITDQRKLNIKPIVADIPDLALEVDYWKHWTKFGINLNQSEFNDYWNAGGVSSISIGLLANHKSDFTKDNFNFVTEFDLRYGKLRNKGQIAKKNQDRIFWDNKLSYKLSKDWSLFTSITFESQFDAGYSYTSDNKSVDKLISSFMAPAYITESFGLEYKPDKSFSLRFGTGTARQTIILDKRLVGLTVAEYALKYPDRAPISVDQKPFGVDTGKKFKNDLAFQLTANLDKNITSTINVKSRYNLFANFRKFGDPSHRLDLTVSAKVSRLVNVTLNGVMIYDSDVISKVQLSESLAMGLVFSLPK</sequence>
<keyword evidence="2" id="KW-1185">Reference proteome</keyword>
<evidence type="ECO:0000313" key="1">
    <source>
        <dbReference type="EMBL" id="MBP3944221.1"/>
    </source>
</evidence>
<comment type="caution">
    <text evidence="1">The sequence shown here is derived from an EMBL/GenBank/DDBJ whole genome shotgun (WGS) entry which is preliminary data.</text>
</comment>
<dbReference type="AlphaFoldDB" id="A0A8T4HHT1"/>
<dbReference type="PROSITE" id="PS51257">
    <property type="entry name" value="PROKAR_LIPOPROTEIN"/>
    <property type="match status" value="1"/>
</dbReference>
<accession>A0A8T4HHT1</accession>
<gene>
    <name evidence="1" type="ORF">J5U18_11760</name>
</gene>
<dbReference type="RefSeq" id="WP_353547727.1">
    <property type="nucleotide sequence ID" value="NZ_JAGKSB010000014.1"/>
</dbReference>
<evidence type="ECO:0000313" key="2">
    <source>
        <dbReference type="Proteomes" id="UP000679691"/>
    </source>
</evidence>
<protein>
    <submittedName>
        <fullName evidence="1">DUF3078 domain-containing protein</fullName>
    </submittedName>
</protein>
<proteinExistence type="predicted"/>
<organism evidence="1 2">
    <name type="scientific">Rhinopithecimicrobium faecis</name>
    <dbReference type="NCBI Taxonomy" id="2820698"/>
    <lineage>
        <taxon>Bacteria</taxon>
        <taxon>Pseudomonadati</taxon>
        <taxon>Bacteroidota</taxon>
        <taxon>Sphingobacteriia</taxon>
        <taxon>Sphingobacteriales</taxon>
        <taxon>Sphingobacteriaceae</taxon>
        <taxon>Rhinopithecimicrobium</taxon>
    </lineage>
</organism>
<reference evidence="1" key="1">
    <citation type="submission" date="2021-03" db="EMBL/GenBank/DDBJ databases">
        <authorList>
            <person name="Lu T."/>
            <person name="Wang Q."/>
            <person name="Han X."/>
        </authorList>
    </citation>
    <scope>NUCLEOTIDE SEQUENCE</scope>
    <source>
        <strain evidence="1">WQ 2009</strain>
    </source>
</reference>
<dbReference type="Proteomes" id="UP000679691">
    <property type="component" value="Unassembled WGS sequence"/>
</dbReference>